<feature type="non-terminal residue" evidence="2">
    <location>
        <position position="1"/>
    </location>
</feature>
<reference evidence="2" key="1">
    <citation type="submission" date="2023-06" db="EMBL/GenBank/DDBJ databases">
        <title>Genome-scale phylogeny and comparative genomics of the fungal order Sordariales.</title>
        <authorList>
            <consortium name="Lawrence Berkeley National Laboratory"/>
            <person name="Hensen N."/>
            <person name="Bonometti L."/>
            <person name="Westerberg I."/>
            <person name="Brannstrom I.O."/>
            <person name="Guillou S."/>
            <person name="Cros-Aarteil S."/>
            <person name="Calhoun S."/>
            <person name="Haridas S."/>
            <person name="Kuo A."/>
            <person name="Mondo S."/>
            <person name="Pangilinan J."/>
            <person name="Riley R."/>
            <person name="Labutti K."/>
            <person name="Andreopoulos B."/>
            <person name="Lipzen A."/>
            <person name="Chen C."/>
            <person name="Yanf M."/>
            <person name="Daum C."/>
            <person name="Ng V."/>
            <person name="Clum A."/>
            <person name="Steindorff A."/>
            <person name="Ohm R."/>
            <person name="Martin F."/>
            <person name="Silar P."/>
            <person name="Natvig D."/>
            <person name="Lalanne C."/>
            <person name="Gautier V."/>
            <person name="Ament-Velasquez S.L."/>
            <person name="Kruys A."/>
            <person name="Hutchinson M.I."/>
            <person name="Powell A.J."/>
            <person name="Barry K."/>
            <person name="Miller A.N."/>
            <person name="Grigoriev I.V."/>
            <person name="Debuchy R."/>
            <person name="Gladieux P."/>
            <person name="Thoren M.H."/>
            <person name="Johannesson H."/>
        </authorList>
    </citation>
    <scope>NUCLEOTIDE SEQUENCE</scope>
    <source>
        <strain evidence="2">CBS 307.81</strain>
    </source>
</reference>
<evidence type="ECO:0000256" key="1">
    <source>
        <dbReference type="SAM" id="MobiDB-lite"/>
    </source>
</evidence>
<evidence type="ECO:0000313" key="2">
    <source>
        <dbReference type="EMBL" id="KAK0670467.1"/>
    </source>
</evidence>
<proteinExistence type="predicted"/>
<dbReference type="AlphaFoldDB" id="A0AA39ZGW7"/>
<dbReference type="EMBL" id="JAULSY010000031">
    <property type="protein sequence ID" value="KAK0670467.1"/>
    <property type="molecule type" value="Genomic_DNA"/>
</dbReference>
<feature type="region of interest" description="Disordered" evidence="1">
    <location>
        <begin position="99"/>
        <end position="121"/>
    </location>
</feature>
<dbReference type="Proteomes" id="UP001174997">
    <property type="component" value="Unassembled WGS sequence"/>
</dbReference>
<organism evidence="2 3">
    <name type="scientific">Cercophora samala</name>
    <dbReference type="NCBI Taxonomy" id="330535"/>
    <lineage>
        <taxon>Eukaryota</taxon>
        <taxon>Fungi</taxon>
        <taxon>Dikarya</taxon>
        <taxon>Ascomycota</taxon>
        <taxon>Pezizomycotina</taxon>
        <taxon>Sordariomycetes</taxon>
        <taxon>Sordariomycetidae</taxon>
        <taxon>Sordariales</taxon>
        <taxon>Lasiosphaeriaceae</taxon>
        <taxon>Cercophora</taxon>
    </lineage>
</organism>
<name>A0AA39ZGW7_9PEZI</name>
<feature type="compositionally biased region" description="Basic and acidic residues" evidence="1">
    <location>
        <begin position="112"/>
        <end position="121"/>
    </location>
</feature>
<evidence type="ECO:0000313" key="3">
    <source>
        <dbReference type="Proteomes" id="UP001174997"/>
    </source>
</evidence>
<comment type="caution">
    <text evidence="2">The sequence shown here is derived from an EMBL/GenBank/DDBJ whole genome shotgun (WGS) entry which is preliminary data.</text>
</comment>
<protein>
    <submittedName>
        <fullName evidence="2">Uncharacterized protein</fullName>
    </submittedName>
</protein>
<accession>A0AA39ZGW7</accession>
<keyword evidence="3" id="KW-1185">Reference proteome</keyword>
<sequence>NGRRGVKVFPGEAFCRVEFEDGILCPTAKRFSSTSALIRHVRGQHELDIQTWDGRWEGGGAEEKSKGGRPTGQAIAKALVVYKQWDKLIAAEDEAAEETGKQTVNQQLAAESADKALRTSERRKTEQREYLKVVLFWFWG</sequence>
<gene>
    <name evidence="2" type="ORF">QBC41DRAFT_247760</name>
</gene>